<dbReference type="AlphaFoldDB" id="A0A4R2F6X7"/>
<dbReference type="Pfam" id="PF01551">
    <property type="entry name" value="Peptidase_M23"/>
    <property type="match status" value="1"/>
</dbReference>
<feature type="coiled-coil region" evidence="1">
    <location>
        <begin position="53"/>
        <end position="112"/>
    </location>
</feature>
<name>A0A4R2F6X7_9GAMM</name>
<organism evidence="3 4">
    <name type="scientific">Shewanella fodinae</name>
    <dbReference type="NCBI Taxonomy" id="552357"/>
    <lineage>
        <taxon>Bacteria</taxon>
        <taxon>Pseudomonadati</taxon>
        <taxon>Pseudomonadota</taxon>
        <taxon>Gammaproteobacteria</taxon>
        <taxon>Alteromonadales</taxon>
        <taxon>Shewanellaceae</taxon>
        <taxon>Shewanella</taxon>
    </lineage>
</organism>
<dbReference type="SUPFAM" id="SSF51261">
    <property type="entry name" value="Duplicated hybrid motif"/>
    <property type="match status" value="1"/>
</dbReference>
<evidence type="ECO:0000256" key="1">
    <source>
        <dbReference type="SAM" id="Coils"/>
    </source>
</evidence>
<protein>
    <submittedName>
        <fullName evidence="3">Peptidase M23-like protein</fullName>
    </submittedName>
</protein>
<dbReference type="FunFam" id="2.70.70.10:FF:000006">
    <property type="entry name" value="M23 family peptidase"/>
    <property type="match status" value="1"/>
</dbReference>
<evidence type="ECO:0000313" key="3">
    <source>
        <dbReference type="EMBL" id="TCN79702.1"/>
    </source>
</evidence>
<evidence type="ECO:0000313" key="4">
    <source>
        <dbReference type="Proteomes" id="UP000294832"/>
    </source>
</evidence>
<keyword evidence="4" id="KW-1185">Reference proteome</keyword>
<sequence>MIIRWLIEAMSVTVFIQGRNGVTRWQPGKYWLLLPMLLLAAGAGLYQYNHQRFESQQANVDQERLAREQQQKQVKQLKQATESQLATLVAHVARMQAKLTRLEALGQQLAQNYQLDDQFDFDAEVGVGGGSEIGSTIELDQLIADMDRLASGIDKNNATLSLLETVASNLNISEERYISGRPVDKGWLSSPYGLRNDPFTGQRAMHKGIDFAGTEGTDVVATAAGVVTWAGKMFGYGNLVEIDHGNGYRTRYGHNEALSVTVGDVVAKGEKIAVMGSTGRSTGPHVHYEVLRNGQQIDPQKFVYRHAG</sequence>
<keyword evidence="1" id="KW-0175">Coiled coil</keyword>
<dbReference type="InterPro" id="IPR011055">
    <property type="entry name" value="Dup_hybrid_motif"/>
</dbReference>
<dbReference type="EMBL" id="SLWF01000031">
    <property type="protein sequence ID" value="TCN79702.1"/>
    <property type="molecule type" value="Genomic_DNA"/>
</dbReference>
<dbReference type="InterPro" id="IPR050570">
    <property type="entry name" value="Cell_wall_metabolism_enzyme"/>
</dbReference>
<dbReference type="Proteomes" id="UP000294832">
    <property type="component" value="Unassembled WGS sequence"/>
</dbReference>
<dbReference type="CDD" id="cd12797">
    <property type="entry name" value="M23_peptidase"/>
    <property type="match status" value="1"/>
</dbReference>
<dbReference type="InterPro" id="IPR016047">
    <property type="entry name" value="M23ase_b-sheet_dom"/>
</dbReference>
<proteinExistence type="predicted"/>
<accession>A0A4R2F6X7</accession>
<dbReference type="Gene3D" id="2.70.70.10">
    <property type="entry name" value="Glucose Permease (Domain IIA)"/>
    <property type="match status" value="1"/>
</dbReference>
<dbReference type="PANTHER" id="PTHR21666:SF291">
    <property type="entry name" value="STAGE II SPORULATION PROTEIN Q"/>
    <property type="match status" value="1"/>
</dbReference>
<comment type="caution">
    <text evidence="3">The sequence shown here is derived from an EMBL/GenBank/DDBJ whole genome shotgun (WGS) entry which is preliminary data.</text>
</comment>
<evidence type="ECO:0000259" key="2">
    <source>
        <dbReference type="Pfam" id="PF01551"/>
    </source>
</evidence>
<dbReference type="GO" id="GO:0004222">
    <property type="term" value="F:metalloendopeptidase activity"/>
    <property type="evidence" value="ECO:0007669"/>
    <property type="project" value="TreeGrafter"/>
</dbReference>
<gene>
    <name evidence="3" type="ORF">EDC91_13138</name>
</gene>
<dbReference type="PANTHER" id="PTHR21666">
    <property type="entry name" value="PEPTIDASE-RELATED"/>
    <property type="match status" value="1"/>
</dbReference>
<feature type="domain" description="M23ase beta-sheet core" evidence="2">
    <location>
        <begin position="205"/>
        <end position="299"/>
    </location>
</feature>
<reference evidence="3 4" key="1">
    <citation type="submission" date="2019-03" db="EMBL/GenBank/DDBJ databases">
        <title>Freshwater and sediment microbial communities from various areas in North America, analyzing microbe dynamics in response to fracking.</title>
        <authorList>
            <person name="Lamendella R."/>
        </authorList>
    </citation>
    <scope>NUCLEOTIDE SEQUENCE [LARGE SCALE GENOMIC DNA]</scope>
    <source>
        <strain evidence="3 4">74A</strain>
    </source>
</reference>